<gene>
    <name evidence="1" type="ORF">CK203_043206</name>
</gene>
<sequence length="174" mass="20187">MDSRLKVNIPGLLLKLDIEKFEAISDLKVNRNKSEVITIGRLESWEDVASVMGYRVGKLPTSYLGLPLGASFKTSRTFGSKQSFTWEVELKICDEWVSNSWEGSEELGYWNPHFPRHFNDWELEKVEGLFLKRHPLVVRRKVEDVLSWKESRDGIFSIRSLYRSFMRASSGPFP</sequence>
<accession>A0A438HP84</accession>
<proteinExistence type="predicted"/>
<name>A0A438HP84_VITVI</name>
<dbReference type="Proteomes" id="UP000288805">
    <property type="component" value="Unassembled WGS sequence"/>
</dbReference>
<evidence type="ECO:0008006" key="3">
    <source>
        <dbReference type="Google" id="ProtNLM"/>
    </source>
</evidence>
<organism evidence="1 2">
    <name type="scientific">Vitis vinifera</name>
    <name type="common">Grape</name>
    <dbReference type="NCBI Taxonomy" id="29760"/>
    <lineage>
        <taxon>Eukaryota</taxon>
        <taxon>Viridiplantae</taxon>
        <taxon>Streptophyta</taxon>
        <taxon>Embryophyta</taxon>
        <taxon>Tracheophyta</taxon>
        <taxon>Spermatophyta</taxon>
        <taxon>Magnoliopsida</taxon>
        <taxon>eudicotyledons</taxon>
        <taxon>Gunneridae</taxon>
        <taxon>Pentapetalae</taxon>
        <taxon>rosids</taxon>
        <taxon>Vitales</taxon>
        <taxon>Vitaceae</taxon>
        <taxon>Viteae</taxon>
        <taxon>Vitis</taxon>
    </lineage>
</organism>
<dbReference type="EMBL" id="QGNW01000195">
    <property type="protein sequence ID" value="RVW86263.1"/>
    <property type="molecule type" value="Genomic_DNA"/>
</dbReference>
<comment type="caution">
    <text evidence="1">The sequence shown here is derived from an EMBL/GenBank/DDBJ whole genome shotgun (WGS) entry which is preliminary data.</text>
</comment>
<protein>
    <recommendedName>
        <fullName evidence="3">Reverse transcriptase domain-containing protein</fullName>
    </recommendedName>
</protein>
<reference evidence="1 2" key="1">
    <citation type="journal article" date="2018" name="PLoS Genet.">
        <title>Population sequencing reveals clonal diversity and ancestral inbreeding in the grapevine cultivar Chardonnay.</title>
        <authorList>
            <person name="Roach M.J."/>
            <person name="Johnson D.L."/>
            <person name="Bohlmann J."/>
            <person name="van Vuuren H.J."/>
            <person name="Jones S.J."/>
            <person name="Pretorius I.S."/>
            <person name="Schmidt S.A."/>
            <person name="Borneman A.R."/>
        </authorList>
    </citation>
    <scope>NUCLEOTIDE SEQUENCE [LARGE SCALE GENOMIC DNA]</scope>
    <source>
        <strain evidence="2">cv. Chardonnay</strain>
        <tissue evidence="1">Leaf</tissue>
    </source>
</reference>
<evidence type="ECO:0000313" key="2">
    <source>
        <dbReference type="Proteomes" id="UP000288805"/>
    </source>
</evidence>
<evidence type="ECO:0000313" key="1">
    <source>
        <dbReference type="EMBL" id="RVW86263.1"/>
    </source>
</evidence>
<dbReference type="AlphaFoldDB" id="A0A438HP84"/>